<dbReference type="RefSeq" id="WP_074449580.1">
    <property type="nucleotide sequence ID" value="NZ_FMMM01000026.1"/>
</dbReference>
<dbReference type="InterPro" id="IPR036388">
    <property type="entry name" value="WH-like_DNA-bd_sf"/>
</dbReference>
<gene>
    <name evidence="3" type="ORF">TFUB20_00802</name>
</gene>
<dbReference type="Gene3D" id="1.10.10.10">
    <property type="entry name" value="Winged helix-like DNA-binding domain superfamily/Winged helix DNA-binding domain"/>
    <property type="match status" value="1"/>
</dbReference>
<comment type="similarity">
    <text evidence="1">Belongs to the DprA/Smf family.</text>
</comment>
<dbReference type="AlphaFoldDB" id="A0A1D3UHU0"/>
<reference evidence="3 4" key="1">
    <citation type="submission" date="2016-09" db="EMBL/GenBank/DDBJ databases">
        <authorList>
            <person name="Capua I."/>
            <person name="De Benedictis P."/>
            <person name="Joannis T."/>
            <person name="Lombin L.H."/>
            <person name="Cattoli G."/>
        </authorList>
    </citation>
    <scope>NUCLEOTIDE SEQUENCE [LARGE SCALE GENOMIC DNA]</scope>
    <source>
        <strain evidence="3 4">UB20</strain>
    </source>
</reference>
<dbReference type="SUPFAM" id="SSF102405">
    <property type="entry name" value="MCP/YpsA-like"/>
    <property type="match status" value="1"/>
</dbReference>
<dbReference type="PANTHER" id="PTHR43022">
    <property type="entry name" value="PROTEIN SMF"/>
    <property type="match status" value="1"/>
</dbReference>
<protein>
    <recommendedName>
        <fullName evidence="2">Helix-hairpin-helix DNA-binding motif class 1 domain-containing protein</fullName>
    </recommendedName>
</protein>
<feature type="domain" description="Helix-hairpin-helix DNA-binding motif class 1" evidence="2">
    <location>
        <begin position="41"/>
        <end position="60"/>
    </location>
</feature>
<sequence>MTADPTALIALTMLQGVGDVLARALLQYFGTAEEVFTSHRRVLEKIPGIGEYTARRIDEGKNEALKRAEKEVSFIEKKNVRLYAITEHDYPKRLRECQDAPVVFYYKGKANLNATKIISIVGTRRATDYGRMLTERLVRELAEVYPDLVVVSGLAYGIDVCSHRSALKNGLPTVGVLAHGLDRIYPAGHRNTAVEMLERGGLLTDFPSETNPDRENFLKRNRLIAGLADATVVVESAERGGALVTADIACSYGRDVYTFPGRTTDEYSAGCNRMIQTNKAGLITSGQDLIRALCWDTDTTGLSVKGQLKLKLEKPDHPIVKILADRGEMQINDLAMAINLPVHQVTPILFELELAGHIIALPGGMYKLTD</sequence>
<dbReference type="Pfam" id="PF17782">
    <property type="entry name" value="WHD_DprA"/>
    <property type="match status" value="1"/>
</dbReference>
<dbReference type="GO" id="GO:0006281">
    <property type="term" value="P:DNA repair"/>
    <property type="evidence" value="ECO:0007669"/>
    <property type="project" value="InterPro"/>
</dbReference>
<dbReference type="PANTHER" id="PTHR43022:SF1">
    <property type="entry name" value="PROTEIN SMF"/>
    <property type="match status" value="1"/>
</dbReference>
<accession>A0A1D3UHU0</accession>
<dbReference type="Pfam" id="PF14520">
    <property type="entry name" value="HHH_5"/>
    <property type="match status" value="1"/>
</dbReference>
<dbReference type="InterPro" id="IPR010994">
    <property type="entry name" value="RuvA_2-like"/>
</dbReference>
<dbReference type="EMBL" id="FMMM01000026">
    <property type="protein sequence ID" value="SCQ19717.1"/>
    <property type="molecule type" value="Genomic_DNA"/>
</dbReference>
<proteinExistence type="inferred from homology"/>
<organism evidence="3 4">
    <name type="scientific">Tannerella forsythia</name>
    <name type="common">Bacteroides forsythus</name>
    <dbReference type="NCBI Taxonomy" id="28112"/>
    <lineage>
        <taxon>Bacteria</taxon>
        <taxon>Pseudomonadati</taxon>
        <taxon>Bacteroidota</taxon>
        <taxon>Bacteroidia</taxon>
        <taxon>Bacteroidales</taxon>
        <taxon>Tannerellaceae</taxon>
        <taxon>Tannerella</taxon>
    </lineage>
</organism>
<dbReference type="SUPFAM" id="SSF47781">
    <property type="entry name" value="RuvA domain 2-like"/>
    <property type="match status" value="1"/>
</dbReference>
<dbReference type="Gene3D" id="3.40.50.450">
    <property type="match status" value="1"/>
</dbReference>
<dbReference type="OrthoDB" id="9785707at2"/>
<dbReference type="SMART" id="SM00278">
    <property type="entry name" value="HhH1"/>
    <property type="match status" value="2"/>
</dbReference>
<dbReference type="InterPro" id="IPR003583">
    <property type="entry name" value="Hlx-hairpin-Hlx_DNA-bd_motif"/>
</dbReference>
<dbReference type="GO" id="GO:0009294">
    <property type="term" value="P:DNA-mediated transformation"/>
    <property type="evidence" value="ECO:0007669"/>
    <property type="project" value="InterPro"/>
</dbReference>
<name>A0A1D3UHU0_TANFO</name>
<dbReference type="NCBIfam" id="TIGR00732">
    <property type="entry name" value="dprA"/>
    <property type="match status" value="1"/>
</dbReference>
<evidence type="ECO:0000313" key="3">
    <source>
        <dbReference type="EMBL" id="SCQ19717.1"/>
    </source>
</evidence>
<feature type="domain" description="Helix-hairpin-helix DNA-binding motif class 1" evidence="2">
    <location>
        <begin position="9"/>
        <end position="28"/>
    </location>
</feature>
<dbReference type="Pfam" id="PF02481">
    <property type="entry name" value="DNA_processg_A"/>
    <property type="match status" value="1"/>
</dbReference>
<dbReference type="InterPro" id="IPR057666">
    <property type="entry name" value="DrpA_SLOG"/>
</dbReference>
<evidence type="ECO:0000256" key="1">
    <source>
        <dbReference type="ARBA" id="ARBA00006525"/>
    </source>
</evidence>
<dbReference type="InterPro" id="IPR041614">
    <property type="entry name" value="DprA_WH"/>
</dbReference>
<dbReference type="InterPro" id="IPR003488">
    <property type="entry name" value="DprA"/>
</dbReference>
<evidence type="ECO:0000313" key="4">
    <source>
        <dbReference type="Proteomes" id="UP000182057"/>
    </source>
</evidence>
<dbReference type="GO" id="GO:0003677">
    <property type="term" value="F:DNA binding"/>
    <property type="evidence" value="ECO:0007669"/>
    <property type="project" value="InterPro"/>
</dbReference>
<dbReference type="Proteomes" id="UP000182057">
    <property type="component" value="Unassembled WGS sequence"/>
</dbReference>
<evidence type="ECO:0000259" key="2">
    <source>
        <dbReference type="SMART" id="SM00278"/>
    </source>
</evidence>